<dbReference type="RefSeq" id="WP_013785619.1">
    <property type="nucleotide sequence ID" value="NC_015554.1"/>
</dbReference>
<evidence type="ECO:0000256" key="1">
    <source>
        <dbReference type="ARBA" id="ARBA00093464"/>
    </source>
</evidence>
<comment type="similarity">
    <text evidence="1">Belongs to the MaoP family.</text>
</comment>
<accession>F5Z551</accession>
<dbReference type="AlphaFoldDB" id="F5Z551"/>
<reference evidence="3 4" key="1">
    <citation type="journal article" date="2011" name="J. Bacteriol.">
        <title>Complete genome sequence of the polycyclic aromatic hydrocarbon-degrading bacterium Alteromonas sp. strain SN2.</title>
        <authorList>
            <person name="Jin H.M."/>
            <person name="Jeong H."/>
            <person name="Moon E.J."/>
            <person name="Math R.K."/>
            <person name="Lee K."/>
            <person name="Kim H.J."/>
            <person name="Jeon C.O."/>
            <person name="Oh T.K."/>
            <person name="Kim J.F."/>
        </authorList>
    </citation>
    <scope>NUCLEOTIDE SEQUENCE [LARGE SCALE GENOMIC DNA]</scope>
    <source>
        <strain evidence="4">JCM 17741 / KACC 18427 / KCTC 11700BP / SN2</strain>
    </source>
</reference>
<evidence type="ECO:0000256" key="2">
    <source>
        <dbReference type="ARBA" id="ARBA00093628"/>
    </source>
</evidence>
<dbReference type="KEGG" id="alt:ambt_15935"/>
<keyword evidence="4" id="KW-1185">Reference proteome</keyword>
<gene>
    <name evidence="3" type="ordered locus">ambt_15935</name>
</gene>
<proteinExistence type="inferred from homology"/>
<dbReference type="Pfam" id="PF04219">
    <property type="entry name" value="DUF413"/>
    <property type="match status" value="1"/>
</dbReference>
<evidence type="ECO:0000313" key="3">
    <source>
        <dbReference type="EMBL" id="AEF04697.1"/>
    </source>
</evidence>
<dbReference type="Proteomes" id="UP000000683">
    <property type="component" value="Chromosome"/>
</dbReference>
<dbReference type="EMBL" id="CP002339">
    <property type="protein sequence ID" value="AEF04697.1"/>
    <property type="molecule type" value="Genomic_DNA"/>
</dbReference>
<evidence type="ECO:0000313" key="4">
    <source>
        <dbReference type="Proteomes" id="UP000000683"/>
    </source>
</evidence>
<dbReference type="OrthoDB" id="6400110at2"/>
<dbReference type="InterPro" id="IPR007335">
    <property type="entry name" value="DUF413"/>
</dbReference>
<dbReference type="eggNOG" id="COG3085">
    <property type="taxonomic scope" value="Bacteria"/>
</dbReference>
<dbReference type="HOGENOM" id="CLU_144599_2_2_6"/>
<name>F5Z551_ALTNA</name>
<organism evidence="3 4">
    <name type="scientific">Alteromonas naphthalenivorans</name>
    <dbReference type="NCBI Taxonomy" id="715451"/>
    <lineage>
        <taxon>Bacteria</taxon>
        <taxon>Pseudomonadati</taxon>
        <taxon>Pseudomonadota</taxon>
        <taxon>Gammaproteobacteria</taxon>
        <taxon>Alteromonadales</taxon>
        <taxon>Alteromonadaceae</taxon>
        <taxon>Alteromonas/Salinimonas group</taxon>
        <taxon>Alteromonas</taxon>
    </lineage>
</organism>
<protein>
    <recommendedName>
        <fullName evidence="2">Macrodomain Ori protein</fullName>
    </recommendedName>
</protein>
<sequence length="126" mass="14122">MTTLSREKLINRPFADKKHYPYGFARSGDFSISESKLLQAHGSLFAALVDGKIEPSSDVEINYLNAALGQCEPQTPQAKAWIKYQNRINRPKAASIYGSKRVVTEDTDDTVEIDDDNDLEINIDDD</sequence>